<dbReference type="STRING" id="229920.ADM99_00805"/>
<proteinExistence type="predicted"/>
<dbReference type="InterPro" id="IPR036457">
    <property type="entry name" value="PPM-type-like_dom_sf"/>
</dbReference>
<dbReference type="Gene3D" id="3.60.40.10">
    <property type="entry name" value="PPM-type phosphatase domain"/>
    <property type="match status" value="1"/>
</dbReference>
<sequence>MDVISWFSYSIPKAGNKDDENEDAVFPAVGIGLNGHQDLSTFIVADGATQTSFSALWANYLVQNCSQSNLSEFNFYRALSRAQKDWDKSVQDKNLPWHAIEKVKQGAYAAMTWVEIQHFPLHPAYSFTWRALSIGDCCLFIARNKSIFLSLPLQHHTEFNNTPVLIPSRSEKIDSIKGKVQTARGSLVMGDKLILASDAISSWIMRNSQSDQLEFVKMVKEIKNAKNISGFTNWINGLRKRGDLKNDDTSLILIELGQGGA</sequence>
<evidence type="ECO:0000313" key="2">
    <source>
        <dbReference type="Proteomes" id="UP000050430"/>
    </source>
</evidence>
<organism evidence="1 2">
    <name type="scientific">Leptolinea tardivitalis</name>
    <dbReference type="NCBI Taxonomy" id="229920"/>
    <lineage>
        <taxon>Bacteria</taxon>
        <taxon>Bacillati</taxon>
        <taxon>Chloroflexota</taxon>
        <taxon>Anaerolineae</taxon>
        <taxon>Anaerolineales</taxon>
        <taxon>Anaerolineaceae</taxon>
        <taxon>Leptolinea</taxon>
    </lineage>
</organism>
<gene>
    <name evidence="1" type="ORF">ADM99_00805</name>
</gene>
<dbReference type="RefSeq" id="WP_062423334.1">
    <property type="nucleotide sequence ID" value="NZ_BBYA01000014.1"/>
</dbReference>
<dbReference type="OrthoDB" id="264757at2"/>
<evidence type="ECO:0008006" key="3">
    <source>
        <dbReference type="Google" id="ProtNLM"/>
    </source>
</evidence>
<accession>A0A0P6XIA1</accession>
<reference evidence="1 2" key="1">
    <citation type="submission" date="2015-07" db="EMBL/GenBank/DDBJ databases">
        <title>Genome sequence of Leptolinea tardivitalis DSM 16556.</title>
        <authorList>
            <person name="Hemp J."/>
            <person name="Ward L.M."/>
            <person name="Pace L.A."/>
            <person name="Fischer W.W."/>
        </authorList>
    </citation>
    <scope>NUCLEOTIDE SEQUENCE [LARGE SCALE GENOMIC DNA]</scope>
    <source>
        <strain evidence="1 2">YMTK-2</strain>
    </source>
</reference>
<comment type="caution">
    <text evidence="1">The sequence shown here is derived from an EMBL/GenBank/DDBJ whole genome shotgun (WGS) entry which is preliminary data.</text>
</comment>
<dbReference type="EMBL" id="LGCK01000002">
    <property type="protein sequence ID" value="KPL74670.1"/>
    <property type="molecule type" value="Genomic_DNA"/>
</dbReference>
<evidence type="ECO:0000313" key="1">
    <source>
        <dbReference type="EMBL" id="KPL74670.1"/>
    </source>
</evidence>
<dbReference type="AlphaFoldDB" id="A0A0P6XIA1"/>
<keyword evidence="2" id="KW-1185">Reference proteome</keyword>
<dbReference type="SUPFAM" id="SSF81606">
    <property type="entry name" value="PP2C-like"/>
    <property type="match status" value="1"/>
</dbReference>
<name>A0A0P6XIA1_9CHLR</name>
<protein>
    <recommendedName>
        <fullName evidence="3">PPM-type phosphatase domain-containing protein</fullName>
    </recommendedName>
</protein>
<dbReference type="Proteomes" id="UP000050430">
    <property type="component" value="Unassembled WGS sequence"/>
</dbReference>